<keyword evidence="9" id="KW-0067">ATP-binding</keyword>
<keyword evidence="5" id="KW-0597">Phosphoprotein</keyword>
<evidence type="ECO:0000256" key="3">
    <source>
        <dbReference type="ARBA" id="ARBA00012438"/>
    </source>
</evidence>
<evidence type="ECO:0000259" key="13">
    <source>
        <dbReference type="PROSITE" id="PS50109"/>
    </source>
</evidence>
<dbReference type="OrthoDB" id="9776552at2"/>
<dbReference type="InterPro" id="IPR003660">
    <property type="entry name" value="HAMP_dom"/>
</dbReference>
<dbReference type="SMART" id="SM00304">
    <property type="entry name" value="HAMP"/>
    <property type="match status" value="1"/>
</dbReference>
<dbReference type="Pfam" id="PF02518">
    <property type="entry name" value="HATPase_c"/>
    <property type="match status" value="1"/>
</dbReference>
<dbReference type="InterPro" id="IPR010559">
    <property type="entry name" value="Sig_transdc_His_kin_internal"/>
</dbReference>
<dbReference type="InterPro" id="IPR003594">
    <property type="entry name" value="HATPase_dom"/>
</dbReference>
<evidence type="ECO:0000313" key="16">
    <source>
        <dbReference type="Proteomes" id="UP000293142"/>
    </source>
</evidence>
<dbReference type="GO" id="GO:0005886">
    <property type="term" value="C:plasma membrane"/>
    <property type="evidence" value="ECO:0007669"/>
    <property type="project" value="UniProtKB-SubCell"/>
</dbReference>
<feature type="transmembrane region" description="Helical" evidence="12">
    <location>
        <begin position="290"/>
        <end position="314"/>
    </location>
</feature>
<organism evidence="15 16">
    <name type="scientific">Paenibacillus thalictri</name>
    <dbReference type="NCBI Taxonomy" id="2527873"/>
    <lineage>
        <taxon>Bacteria</taxon>
        <taxon>Bacillati</taxon>
        <taxon>Bacillota</taxon>
        <taxon>Bacilli</taxon>
        <taxon>Bacillales</taxon>
        <taxon>Paenibacillaceae</taxon>
        <taxon>Paenibacillus</taxon>
    </lineage>
</organism>
<dbReference type="EC" id="2.7.13.3" evidence="3"/>
<dbReference type="SUPFAM" id="SSF158472">
    <property type="entry name" value="HAMP domain-like"/>
    <property type="match status" value="1"/>
</dbReference>
<keyword evidence="4" id="KW-1003">Cell membrane</keyword>
<dbReference type="PANTHER" id="PTHR34220">
    <property type="entry name" value="SENSOR HISTIDINE KINASE YPDA"/>
    <property type="match status" value="1"/>
</dbReference>
<gene>
    <name evidence="15" type="ORF">EYB31_12655</name>
</gene>
<evidence type="ECO:0000256" key="8">
    <source>
        <dbReference type="ARBA" id="ARBA00022777"/>
    </source>
</evidence>
<dbReference type="EMBL" id="SIRE01000008">
    <property type="protein sequence ID" value="TBL79067.1"/>
    <property type="molecule type" value="Genomic_DNA"/>
</dbReference>
<dbReference type="SMART" id="SM00387">
    <property type="entry name" value="HATPase_c"/>
    <property type="match status" value="1"/>
</dbReference>
<evidence type="ECO:0000256" key="2">
    <source>
        <dbReference type="ARBA" id="ARBA00004651"/>
    </source>
</evidence>
<keyword evidence="12" id="KW-1133">Transmembrane helix</keyword>
<evidence type="ECO:0000259" key="14">
    <source>
        <dbReference type="PROSITE" id="PS50885"/>
    </source>
</evidence>
<proteinExistence type="predicted"/>
<keyword evidence="6" id="KW-0808">Transferase</keyword>
<dbReference type="PANTHER" id="PTHR34220:SF7">
    <property type="entry name" value="SENSOR HISTIDINE KINASE YPDA"/>
    <property type="match status" value="1"/>
</dbReference>
<dbReference type="SUPFAM" id="SSF55874">
    <property type="entry name" value="ATPase domain of HSP90 chaperone/DNA topoisomerase II/histidine kinase"/>
    <property type="match status" value="1"/>
</dbReference>
<evidence type="ECO:0000256" key="1">
    <source>
        <dbReference type="ARBA" id="ARBA00000085"/>
    </source>
</evidence>
<evidence type="ECO:0000256" key="7">
    <source>
        <dbReference type="ARBA" id="ARBA00022741"/>
    </source>
</evidence>
<dbReference type="Gene3D" id="3.30.565.10">
    <property type="entry name" value="Histidine kinase-like ATPase, C-terminal domain"/>
    <property type="match status" value="1"/>
</dbReference>
<evidence type="ECO:0000256" key="12">
    <source>
        <dbReference type="SAM" id="Phobius"/>
    </source>
</evidence>
<dbReference type="RefSeq" id="WP_131013703.1">
    <property type="nucleotide sequence ID" value="NZ_SIRE01000008.1"/>
</dbReference>
<keyword evidence="11 12" id="KW-0472">Membrane</keyword>
<sequence length="588" mass="67012">MKLGNRIASLASSLSFKRKMIVLMMVILISIVVLIEVVIYNVSIPLQMNAALNENTQEVGYISERLDMVISNYDWFMNALTMDDVLQSILKKPYTNRLDEQLLNFDLEQRLISNSILATDKIENIFIYDTQKYRASVLHSHDFDNVYLELDTQRYNSEGNIHWKVEGSKLYIHRAIRDHKSLKIIGYMTVSVQISYLDEIINTAIKRYTLIVNENGQLMLQNQAVSVSGVNFKEVLAKETALQGKSGIIDIVPLGQAMMVTKVSQFSLWKTISIVPLSQVASETRLIGKWIVGIGIVGVLAGSLITWISFLHLMRPLGELTRAMKLVDQENFNLRVNIRQNDEFGRLGRSFNRMMDKIDYLISEVYLKELSRKEAEYKALKAQINPHFIYNTLETIRYLAEFDERDKVEMITISLGRLLKASIDHKSDMITVRDELVYIDAYLKIQNTRFADKVDVKVFVEGGIYGHLIPRFILQPLVENAFIHGLENKIGKGDLLIKGWAEGGMIHFRIQDNGIGMDEKTLSELFNPDRTEKEKKIGAGTGFLNVHNRIKMLYGDPYGLNVQSSPNIGTIVEVQLPIQPELGGNFHV</sequence>
<evidence type="ECO:0000256" key="10">
    <source>
        <dbReference type="ARBA" id="ARBA00023012"/>
    </source>
</evidence>
<dbReference type="InterPro" id="IPR036890">
    <property type="entry name" value="HATPase_C_sf"/>
</dbReference>
<evidence type="ECO:0000256" key="5">
    <source>
        <dbReference type="ARBA" id="ARBA00022553"/>
    </source>
</evidence>
<dbReference type="Pfam" id="PF00672">
    <property type="entry name" value="HAMP"/>
    <property type="match status" value="1"/>
</dbReference>
<comment type="subcellular location">
    <subcellularLocation>
        <location evidence="2">Cell membrane</location>
        <topology evidence="2">Multi-pass membrane protein</topology>
    </subcellularLocation>
</comment>
<evidence type="ECO:0000256" key="9">
    <source>
        <dbReference type="ARBA" id="ARBA00022840"/>
    </source>
</evidence>
<comment type="caution">
    <text evidence="15">The sequence shown here is derived from an EMBL/GenBank/DDBJ whole genome shotgun (WGS) entry which is preliminary data.</text>
</comment>
<dbReference type="AlphaFoldDB" id="A0A4Q9DR07"/>
<keyword evidence="10" id="KW-0902">Two-component regulatory system</keyword>
<dbReference type="Gene3D" id="6.10.340.10">
    <property type="match status" value="1"/>
</dbReference>
<dbReference type="InterPro" id="IPR050640">
    <property type="entry name" value="Bact_2-comp_sensor_kinase"/>
</dbReference>
<dbReference type="GO" id="GO:0005524">
    <property type="term" value="F:ATP binding"/>
    <property type="evidence" value="ECO:0007669"/>
    <property type="project" value="UniProtKB-KW"/>
</dbReference>
<evidence type="ECO:0000313" key="15">
    <source>
        <dbReference type="EMBL" id="TBL79067.1"/>
    </source>
</evidence>
<feature type="transmembrane region" description="Helical" evidence="12">
    <location>
        <begin position="21"/>
        <end position="40"/>
    </location>
</feature>
<dbReference type="Pfam" id="PF06580">
    <property type="entry name" value="His_kinase"/>
    <property type="match status" value="1"/>
</dbReference>
<dbReference type="PROSITE" id="PS50885">
    <property type="entry name" value="HAMP"/>
    <property type="match status" value="1"/>
</dbReference>
<dbReference type="Proteomes" id="UP000293142">
    <property type="component" value="Unassembled WGS sequence"/>
</dbReference>
<dbReference type="PROSITE" id="PS50109">
    <property type="entry name" value="HIS_KIN"/>
    <property type="match status" value="1"/>
</dbReference>
<reference evidence="15 16" key="1">
    <citation type="submission" date="2019-02" db="EMBL/GenBank/DDBJ databases">
        <title>Paenibacillus sp. nov., isolated from surface-sterilized tissue of Thalictrum simplex L.</title>
        <authorList>
            <person name="Tuo L."/>
        </authorList>
    </citation>
    <scope>NUCLEOTIDE SEQUENCE [LARGE SCALE GENOMIC DNA]</scope>
    <source>
        <strain evidence="15 16">N2SHLJ1</strain>
    </source>
</reference>
<evidence type="ECO:0000256" key="11">
    <source>
        <dbReference type="ARBA" id="ARBA00023136"/>
    </source>
</evidence>
<keyword evidence="16" id="KW-1185">Reference proteome</keyword>
<evidence type="ECO:0000256" key="4">
    <source>
        <dbReference type="ARBA" id="ARBA00022475"/>
    </source>
</evidence>
<feature type="domain" description="Histidine kinase" evidence="13">
    <location>
        <begin position="473"/>
        <end position="580"/>
    </location>
</feature>
<protein>
    <recommendedName>
        <fullName evidence="3">histidine kinase</fullName>
        <ecNumber evidence="3">2.7.13.3</ecNumber>
    </recommendedName>
</protein>
<keyword evidence="8 15" id="KW-0418">Kinase</keyword>
<evidence type="ECO:0000256" key="6">
    <source>
        <dbReference type="ARBA" id="ARBA00022679"/>
    </source>
</evidence>
<keyword evidence="7" id="KW-0547">Nucleotide-binding</keyword>
<comment type="catalytic activity">
    <reaction evidence="1">
        <text>ATP + protein L-histidine = ADP + protein N-phospho-L-histidine.</text>
        <dbReference type="EC" id="2.7.13.3"/>
    </reaction>
</comment>
<dbReference type="CDD" id="cd06225">
    <property type="entry name" value="HAMP"/>
    <property type="match status" value="1"/>
</dbReference>
<feature type="domain" description="HAMP" evidence="14">
    <location>
        <begin position="311"/>
        <end position="363"/>
    </location>
</feature>
<name>A0A4Q9DR07_9BACL</name>
<keyword evidence="12" id="KW-0812">Transmembrane</keyword>
<dbReference type="GO" id="GO:0000155">
    <property type="term" value="F:phosphorelay sensor kinase activity"/>
    <property type="evidence" value="ECO:0007669"/>
    <property type="project" value="InterPro"/>
</dbReference>
<dbReference type="InterPro" id="IPR005467">
    <property type="entry name" value="His_kinase_dom"/>
</dbReference>
<accession>A0A4Q9DR07</accession>